<dbReference type="EMBL" id="JRHO01000014">
    <property type="protein sequence ID" value="KGK98518.1"/>
    <property type="molecule type" value="Genomic_DNA"/>
</dbReference>
<dbReference type="RefSeq" id="WP_048196066.1">
    <property type="nucleotide sequence ID" value="NZ_CAAGSM010000004.1"/>
</dbReference>
<dbReference type="PANTHER" id="PTHR43080:SF29">
    <property type="entry name" value="OS02G0818000 PROTEIN"/>
    <property type="match status" value="1"/>
</dbReference>
<keyword evidence="7" id="KW-1185">Reference proteome</keyword>
<evidence type="ECO:0000256" key="1">
    <source>
        <dbReference type="ARBA" id="ARBA00022605"/>
    </source>
</evidence>
<dbReference type="InterPro" id="IPR046342">
    <property type="entry name" value="CBS_dom_sf"/>
</dbReference>
<feature type="domain" description="CBS" evidence="5">
    <location>
        <begin position="208"/>
        <end position="264"/>
    </location>
</feature>
<dbReference type="PANTHER" id="PTHR43080">
    <property type="entry name" value="CBS DOMAIN-CONTAINING PROTEIN CBSX3, MITOCHONDRIAL"/>
    <property type="match status" value="1"/>
</dbReference>
<evidence type="ECO:0000256" key="2">
    <source>
        <dbReference type="ARBA" id="ARBA00023122"/>
    </source>
</evidence>
<reference evidence="6 7" key="1">
    <citation type="submission" date="2014-09" db="EMBL/GenBank/DDBJ databases">
        <title>Draft genome sequence of an obligately methylotrophic methanogen, Methanococcoides methylutens, isolated from marine sediment.</title>
        <authorList>
            <person name="Guan Y."/>
            <person name="Ngugi D.K."/>
            <person name="Blom J."/>
            <person name="Ali S."/>
            <person name="Ferry J.G."/>
            <person name="Stingl U."/>
        </authorList>
    </citation>
    <scope>NUCLEOTIDE SEQUENCE [LARGE SCALE GENOMIC DNA]</scope>
    <source>
        <strain evidence="6 7">DSM 2657</strain>
    </source>
</reference>
<dbReference type="OrthoDB" id="8919at2157"/>
<dbReference type="Gene3D" id="3.10.580.10">
    <property type="entry name" value="CBS-domain"/>
    <property type="match status" value="2"/>
</dbReference>
<dbReference type="InterPro" id="IPR051257">
    <property type="entry name" value="Diverse_CBS-Domain"/>
</dbReference>
<dbReference type="SMART" id="SM00116">
    <property type="entry name" value="CBS"/>
    <property type="match status" value="4"/>
</dbReference>
<accession>A0A099T2W1</accession>
<evidence type="ECO:0000256" key="3">
    <source>
        <dbReference type="ARBA" id="ARBA00023167"/>
    </source>
</evidence>
<gene>
    <name evidence="6" type="ORF">LI82_12565</name>
</gene>
<dbReference type="InterPro" id="IPR000644">
    <property type="entry name" value="CBS_dom"/>
</dbReference>
<evidence type="ECO:0000313" key="7">
    <source>
        <dbReference type="Proteomes" id="UP000029859"/>
    </source>
</evidence>
<keyword evidence="1" id="KW-0028">Amino-acid biosynthesis</keyword>
<evidence type="ECO:0000259" key="5">
    <source>
        <dbReference type="PROSITE" id="PS51371"/>
    </source>
</evidence>
<dbReference type="GO" id="GO:0009086">
    <property type="term" value="P:methionine biosynthetic process"/>
    <property type="evidence" value="ECO:0007669"/>
    <property type="project" value="UniProtKB-KW"/>
</dbReference>
<dbReference type="AlphaFoldDB" id="A0A099T2W1"/>
<sequence length="265" mass="29251">MKVNEIMSKDAVCIKEHDSITHARQLMRDHYLRGLPVIDEEQKVVGILKDKDVLNIRSTRSNVTVEGYMHDCPLITPETDIMDAAKHLLDSEVGRCPVIVSTEDRMITGILSNSDILGNIGSDRKLDAAVADIMTADVITCTPQENLTKVWPVLLESNFSGLPVISDKREPIGMVTRMDIIRSGFVRTALNDGHGTQPKDTTVVEKIMSTPVYTVSSDTSVKECLDKMLHYDVGRMTVLDKGSIVGIVDRTDILRAFVMGTGPVQ</sequence>
<dbReference type="Pfam" id="PF00571">
    <property type="entry name" value="CBS"/>
    <property type="match status" value="4"/>
</dbReference>
<comment type="caution">
    <text evidence="6">The sequence shown here is derived from an EMBL/GenBank/DDBJ whole genome shotgun (WGS) entry which is preliminary data.</text>
</comment>
<feature type="domain" description="CBS" evidence="5">
    <location>
        <begin position="7"/>
        <end position="65"/>
    </location>
</feature>
<evidence type="ECO:0000313" key="6">
    <source>
        <dbReference type="EMBL" id="KGK98518.1"/>
    </source>
</evidence>
<organism evidence="6 7">
    <name type="scientific">Methanococcoides methylutens</name>
    <dbReference type="NCBI Taxonomy" id="2226"/>
    <lineage>
        <taxon>Archaea</taxon>
        <taxon>Methanobacteriati</taxon>
        <taxon>Methanobacteriota</taxon>
        <taxon>Stenosarchaea group</taxon>
        <taxon>Methanomicrobia</taxon>
        <taxon>Methanosarcinales</taxon>
        <taxon>Methanosarcinaceae</taxon>
        <taxon>Methanococcoides</taxon>
    </lineage>
</organism>
<dbReference type="PROSITE" id="PS51371">
    <property type="entry name" value="CBS"/>
    <property type="match status" value="4"/>
</dbReference>
<evidence type="ECO:0000256" key="4">
    <source>
        <dbReference type="PROSITE-ProRule" id="PRU00703"/>
    </source>
</evidence>
<feature type="domain" description="CBS" evidence="5">
    <location>
        <begin position="134"/>
        <end position="190"/>
    </location>
</feature>
<proteinExistence type="predicted"/>
<dbReference type="SUPFAM" id="SSF54631">
    <property type="entry name" value="CBS-domain pair"/>
    <property type="match status" value="2"/>
</dbReference>
<protein>
    <submittedName>
        <fullName evidence="6">CBS-domain-containing membrane protein</fullName>
    </submittedName>
</protein>
<feature type="domain" description="CBS" evidence="5">
    <location>
        <begin position="68"/>
        <end position="126"/>
    </location>
</feature>
<keyword evidence="2 4" id="KW-0129">CBS domain</keyword>
<name>A0A099T2W1_METMT</name>
<keyword evidence="3" id="KW-0486">Methionine biosynthesis</keyword>
<dbReference type="Proteomes" id="UP000029859">
    <property type="component" value="Unassembled WGS sequence"/>
</dbReference>